<proteinExistence type="predicted"/>
<accession>A0AAD4L8D3</accession>
<keyword evidence="3" id="KW-1185">Reference proteome</keyword>
<comment type="caution">
    <text evidence="2">The sequence shown here is derived from an EMBL/GenBank/DDBJ whole genome shotgun (WGS) entry which is preliminary data.</text>
</comment>
<feature type="region of interest" description="Disordered" evidence="1">
    <location>
        <begin position="168"/>
        <end position="224"/>
    </location>
</feature>
<evidence type="ECO:0000313" key="2">
    <source>
        <dbReference type="EMBL" id="KAH8984334.1"/>
    </source>
</evidence>
<organism evidence="2 3">
    <name type="scientific">Lactarius akahatsu</name>
    <dbReference type="NCBI Taxonomy" id="416441"/>
    <lineage>
        <taxon>Eukaryota</taxon>
        <taxon>Fungi</taxon>
        <taxon>Dikarya</taxon>
        <taxon>Basidiomycota</taxon>
        <taxon>Agaricomycotina</taxon>
        <taxon>Agaricomycetes</taxon>
        <taxon>Russulales</taxon>
        <taxon>Russulaceae</taxon>
        <taxon>Lactarius</taxon>
    </lineage>
</organism>
<name>A0AAD4L8D3_9AGAM</name>
<sequence length="224" mass="23772">MLPLRVSPSPLAMRVPFCGHQLRIHSATSLVIIRTLPFAPTTTLPSRPLLALTCMMTLLAPASLSRPDAPSSSILTSLHVLKSLTDVPPLDDFHLVYQKTTESLRTPVTSPDPAAARAVLDTSSARGPLLQMLRYRNTRPHSRTLTSVPLSSIPPPATVFLQHNEDLLAPSDAPNLPTSASSNPVPDNILPTVSTAPNASSETLLGTAGDDGTEAWLAQGKGRS</sequence>
<evidence type="ECO:0000256" key="1">
    <source>
        <dbReference type="SAM" id="MobiDB-lite"/>
    </source>
</evidence>
<protein>
    <submittedName>
        <fullName evidence="2">Uncharacterized protein</fullName>
    </submittedName>
</protein>
<dbReference type="EMBL" id="JAKELL010000077">
    <property type="protein sequence ID" value="KAH8984334.1"/>
    <property type="molecule type" value="Genomic_DNA"/>
</dbReference>
<gene>
    <name evidence="2" type="ORF">EDB92DRAFT_1492986</name>
</gene>
<dbReference type="Proteomes" id="UP001201163">
    <property type="component" value="Unassembled WGS sequence"/>
</dbReference>
<reference evidence="2" key="1">
    <citation type="submission" date="2022-01" db="EMBL/GenBank/DDBJ databases">
        <title>Comparative genomics reveals a dynamic genome evolution in the ectomycorrhizal milk-cap (Lactarius) mushrooms.</title>
        <authorList>
            <consortium name="DOE Joint Genome Institute"/>
            <person name="Lebreton A."/>
            <person name="Tang N."/>
            <person name="Kuo A."/>
            <person name="LaButti K."/>
            <person name="Drula E."/>
            <person name="Barry K."/>
            <person name="Clum A."/>
            <person name="Lipzen A."/>
            <person name="Mousain D."/>
            <person name="Ng V."/>
            <person name="Wang R."/>
            <person name="Wang X."/>
            <person name="Dai Y."/>
            <person name="Henrissat B."/>
            <person name="Grigoriev I.V."/>
            <person name="Guerin-Laguette A."/>
            <person name="Yu F."/>
            <person name="Martin F.M."/>
        </authorList>
    </citation>
    <scope>NUCLEOTIDE SEQUENCE</scope>
    <source>
        <strain evidence="2">QP</strain>
    </source>
</reference>
<evidence type="ECO:0000313" key="3">
    <source>
        <dbReference type="Proteomes" id="UP001201163"/>
    </source>
</evidence>
<feature type="compositionally biased region" description="Polar residues" evidence="1">
    <location>
        <begin position="176"/>
        <end position="204"/>
    </location>
</feature>
<dbReference type="AlphaFoldDB" id="A0AAD4L8D3"/>